<gene>
    <name evidence="4" type="ORF">GCM10009545_07820</name>
    <name evidence="5" type="ORF">GCM10011581_19890</name>
</gene>
<feature type="compositionally biased region" description="Gly residues" evidence="2">
    <location>
        <begin position="269"/>
        <end position="288"/>
    </location>
</feature>
<evidence type="ECO:0000256" key="1">
    <source>
        <dbReference type="ARBA" id="ARBA00022553"/>
    </source>
</evidence>
<reference evidence="4 7" key="2">
    <citation type="journal article" date="2019" name="Int. J. Syst. Evol. Microbiol.">
        <title>The Global Catalogue of Microorganisms (GCM) 10K type strain sequencing project: providing services to taxonomists for standard genome sequencing and annotation.</title>
        <authorList>
            <consortium name="The Broad Institute Genomics Platform"/>
            <consortium name="The Broad Institute Genome Sequencing Center for Infectious Disease"/>
            <person name="Wu L."/>
            <person name="Ma J."/>
        </authorList>
    </citation>
    <scope>NUCLEOTIDE SEQUENCE [LARGE SCALE GENOMIC DNA]</scope>
    <source>
        <strain evidence="4 7">JCM 10664</strain>
    </source>
</reference>
<dbReference type="InterPro" id="IPR008984">
    <property type="entry name" value="SMAD_FHA_dom_sf"/>
</dbReference>
<evidence type="ECO:0000259" key="3">
    <source>
        <dbReference type="PROSITE" id="PS50006"/>
    </source>
</evidence>
<dbReference type="SMART" id="SM00240">
    <property type="entry name" value="FHA"/>
    <property type="match status" value="1"/>
</dbReference>
<dbReference type="Pfam" id="PF12401">
    <property type="entry name" value="FhaA_N"/>
    <property type="match status" value="1"/>
</dbReference>
<evidence type="ECO:0000313" key="5">
    <source>
        <dbReference type="EMBL" id="GGI82586.1"/>
    </source>
</evidence>
<dbReference type="CDD" id="cd22668">
    <property type="entry name" value="FHA_FhaA-like"/>
    <property type="match status" value="1"/>
</dbReference>
<keyword evidence="1" id="KW-0597">Phosphoprotein</keyword>
<reference evidence="5 6" key="1">
    <citation type="journal article" date="2014" name="Int. J. Syst. Evol. Microbiol.">
        <title>Complete genome sequence of Corynebacterium casei LMG S-19264T (=DSM 44701T), isolated from a smear-ripened cheese.</title>
        <authorList>
            <consortium name="US DOE Joint Genome Institute (JGI-PGF)"/>
            <person name="Walter F."/>
            <person name="Albersmeier A."/>
            <person name="Kalinowski J."/>
            <person name="Ruckert C."/>
        </authorList>
    </citation>
    <scope>NUCLEOTIDE SEQUENCE [LARGE SCALE GENOMIC DNA]</scope>
    <source>
        <strain evidence="5 6">CGMCC 4.7206</strain>
    </source>
</reference>
<comment type="caution">
    <text evidence="5">The sequence shown here is derived from an EMBL/GenBank/DDBJ whole genome shotgun (WGS) entry which is preliminary data.</text>
</comment>
<reference evidence="4" key="4">
    <citation type="submission" date="2023-12" db="EMBL/GenBank/DDBJ databases">
        <authorList>
            <person name="Sun Q."/>
            <person name="Inoue M."/>
        </authorList>
    </citation>
    <scope>NUCLEOTIDE SEQUENCE</scope>
    <source>
        <strain evidence="4">JCM 10664</strain>
    </source>
</reference>
<protein>
    <recommendedName>
        <fullName evidence="3">FHA domain-containing protein</fullName>
    </recommendedName>
</protein>
<dbReference type="RefSeq" id="WP_188987007.1">
    <property type="nucleotide sequence ID" value="NZ_BAAAHC010000003.1"/>
</dbReference>
<evidence type="ECO:0000313" key="6">
    <source>
        <dbReference type="Proteomes" id="UP000597989"/>
    </source>
</evidence>
<evidence type="ECO:0000313" key="7">
    <source>
        <dbReference type="Proteomes" id="UP001500220"/>
    </source>
</evidence>
<dbReference type="PROSITE" id="PS50006">
    <property type="entry name" value="FHA_DOMAIN"/>
    <property type="match status" value="1"/>
</dbReference>
<feature type="compositionally biased region" description="Low complexity" evidence="2">
    <location>
        <begin position="150"/>
        <end position="178"/>
    </location>
</feature>
<keyword evidence="7" id="KW-1185">Reference proteome</keyword>
<dbReference type="SUPFAM" id="SSF49879">
    <property type="entry name" value="SMAD/FHA domain"/>
    <property type="match status" value="1"/>
</dbReference>
<reference evidence="5" key="3">
    <citation type="submission" date="2020-09" db="EMBL/GenBank/DDBJ databases">
        <authorList>
            <person name="Sun Q."/>
            <person name="Zhou Y."/>
        </authorList>
    </citation>
    <scope>NUCLEOTIDE SEQUENCE</scope>
    <source>
        <strain evidence="5">CGMCC 4.7206</strain>
    </source>
</reference>
<feature type="domain" description="FHA" evidence="3">
    <location>
        <begin position="379"/>
        <end position="428"/>
    </location>
</feature>
<organism evidence="5 6">
    <name type="scientific">Saccharopolyspora thermophila</name>
    <dbReference type="NCBI Taxonomy" id="89367"/>
    <lineage>
        <taxon>Bacteria</taxon>
        <taxon>Bacillati</taxon>
        <taxon>Actinomycetota</taxon>
        <taxon>Actinomycetes</taxon>
        <taxon>Pseudonocardiales</taxon>
        <taxon>Pseudonocardiaceae</taxon>
        <taxon>Saccharopolyspora</taxon>
    </lineage>
</organism>
<feature type="compositionally biased region" description="Low complexity" evidence="2">
    <location>
        <begin position="259"/>
        <end position="268"/>
    </location>
</feature>
<evidence type="ECO:0000256" key="2">
    <source>
        <dbReference type="SAM" id="MobiDB-lite"/>
    </source>
</evidence>
<feature type="compositionally biased region" description="Gly residues" evidence="2">
    <location>
        <begin position="299"/>
        <end position="317"/>
    </location>
</feature>
<proteinExistence type="predicted"/>
<dbReference type="InterPro" id="IPR042287">
    <property type="entry name" value="FhaA_N_sf"/>
</dbReference>
<accession>A0A917NA75</accession>
<feature type="compositionally biased region" description="Gly residues" evidence="2">
    <location>
        <begin position="210"/>
        <end position="228"/>
    </location>
</feature>
<dbReference type="InterPro" id="IPR050923">
    <property type="entry name" value="Cell_Proc_Reg/RNA_Proc"/>
</dbReference>
<name>A0A917NA75_9PSEU</name>
<feature type="region of interest" description="Disordered" evidence="2">
    <location>
        <begin position="115"/>
        <end position="317"/>
    </location>
</feature>
<feature type="compositionally biased region" description="Low complexity" evidence="2">
    <location>
        <begin position="229"/>
        <end position="238"/>
    </location>
</feature>
<dbReference type="Pfam" id="PF00498">
    <property type="entry name" value="FHA"/>
    <property type="match status" value="1"/>
</dbReference>
<dbReference type="Gene3D" id="2.60.200.20">
    <property type="match status" value="1"/>
</dbReference>
<dbReference type="EMBL" id="BAAAHC010000003">
    <property type="protein sequence ID" value="GAA0508184.1"/>
    <property type="molecule type" value="Genomic_DNA"/>
</dbReference>
<dbReference type="Proteomes" id="UP000597989">
    <property type="component" value="Unassembled WGS sequence"/>
</dbReference>
<dbReference type="AlphaFoldDB" id="A0A917NA75"/>
<dbReference type="PANTHER" id="PTHR23308">
    <property type="entry name" value="NUCLEAR INHIBITOR OF PROTEIN PHOSPHATASE-1"/>
    <property type="match status" value="1"/>
</dbReference>
<sequence length="453" mass="47837">MGLVQRFERRLEGIVGNSFARVFGGKVVPQEVAQALQRDAELQVRELAGGRLLACNHYVVQLSPSDHDRLTDDEARVTDLLADCVQEHLTEQGWDTYGDVVVSLMRSETLHTGQFRISSTVDPDVTRRPAQPRTAGDRPMSQPSQPPGHYPQGDPYNQQGQYGYDQGYGQGQDPNYGYGQPGGYDQGGYGQQPAPGYDQGYGQQPAPGYDQGGYGQPGGYDQGYGQQPGYGQPPAAGYDQGGYGQPGGYDQGGYGQQPGGAYPQSGGFPDQGGYGQPGGYDQGYGQQPGYGQPPAAGYDQGGYGQPGGYDQGGYGQQPGGAYPQSGGFPDQGGYGQPGGAYPQSAPGGYPAGGPRPQITATLHLDDGSNRSYTLQPGSNIIGRGQEGQFRLPDTGVSRKHIEITWDGQSAMLADLGSTNGTTVNGTPVQTWQLADGDVIRVGHSSLIFRAQQA</sequence>
<feature type="compositionally biased region" description="Low complexity" evidence="2">
    <location>
        <begin position="289"/>
        <end position="298"/>
    </location>
</feature>
<feature type="compositionally biased region" description="Gly residues" evidence="2">
    <location>
        <begin position="179"/>
        <end position="190"/>
    </location>
</feature>
<feature type="compositionally biased region" description="Gly residues" evidence="2">
    <location>
        <begin position="239"/>
        <end position="258"/>
    </location>
</feature>
<dbReference type="InterPro" id="IPR022128">
    <property type="entry name" value="FhaA_N"/>
</dbReference>
<evidence type="ECO:0000313" key="4">
    <source>
        <dbReference type="EMBL" id="GAA0508184.1"/>
    </source>
</evidence>
<dbReference type="Proteomes" id="UP001500220">
    <property type="component" value="Unassembled WGS sequence"/>
</dbReference>
<feature type="compositionally biased region" description="Low complexity" evidence="2">
    <location>
        <begin position="191"/>
        <end position="209"/>
    </location>
</feature>
<dbReference type="Gene3D" id="3.30.2320.60">
    <property type="entry name" value="FhaA, phosphopeptide-binding domain (DUF3662)"/>
    <property type="match status" value="1"/>
</dbReference>
<dbReference type="InterPro" id="IPR000253">
    <property type="entry name" value="FHA_dom"/>
</dbReference>
<dbReference type="EMBL" id="BMMT01000005">
    <property type="protein sequence ID" value="GGI82586.1"/>
    <property type="molecule type" value="Genomic_DNA"/>
</dbReference>